<evidence type="ECO:0000313" key="2">
    <source>
        <dbReference type="EMBL" id="RKQ15303.1"/>
    </source>
</evidence>
<sequence length="89" mass="10504">MHELSLEEKLAGLEDQLQLLEKELAVLQSGQKAKEQHISLDPIAKLQFENMFNHYQLQIDFINKMIEELKTQENAQTKLTKEDLQKYFD</sequence>
<reference evidence="2 3" key="1">
    <citation type="journal article" date="2016" name="Antonie Van Leeuwenhoek">
        <title>Lysinibacillus endophyticus sp. nov., an indole-3-acetic acid producing endophytic bacterium isolated from corn root (Zea mays cv. Xinken-5).</title>
        <authorList>
            <person name="Yu J."/>
            <person name="Guan X."/>
            <person name="Liu C."/>
            <person name="Xiang W."/>
            <person name="Yu Z."/>
            <person name="Liu X."/>
            <person name="Wang G."/>
        </authorList>
    </citation>
    <scope>NUCLEOTIDE SEQUENCE [LARGE SCALE GENOMIC DNA]</scope>
    <source>
        <strain evidence="2 3">DSM 100506</strain>
    </source>
</reference>
<name>A0A494YYJ4_9BACL</name>
<dbReference type="RefSeq" id="WP_121215031.1">
    <property type="nucleotide sequence ID" value="NZ_JAMYWW010000001.1"/>
</dbReference>
<proteinExistence type="predicted"/>
<keyword evidence="1" id="KW-0175">Coiled coil</keyword>
<feature type="coiled-coil region" evidence="1">
    <location>
        <begin position="3"/>
        <end position="30"/>
    </location>
</feature>
<keyword evidence="3" id="KW-1185">Reference proteome</keyword>
<gene>
    <name evidence="2" type="ORF">D8M03_12040</name>
</gene>
<dbReference type="OrthoDB" id="9808762at2"/>
<dbReference type="AlphaFoldDB" id="A0A494YYJ4"/>
<dbReference type="Proteomes" id="UP000272238">
    <property type="component" value="Unassembled WGS sequence"/>
</dbReference>
<organism evidence="2 3">
    <name type="scientific">Ureibacillus endophyticus</name>
    <dbReference type="NCBI Taxonomy" id="1978490"/>
    <lineage>
        <taxon>Bacteria</taxon>
        <taxon>Bacillati</taxon>
        <taxon>Bacillota</taxon>
        <taxon>Bacilli</taxon>
        <taxon>Bacillales</taxon>
        <taxon>Caryophanaceae</taxon>
        <taxon>Ureibacillus</taxon>
    </lineage>
</organism>
<accession>A0A494YYJ4</accession>
<protein>
    <submittedName>
        <fullName evidence="2">Uncharacterized protein</fullName>
    </submittedName>
</protein>
<dbReference type="EMBL" id="RBZN01000031">
    <property type="protein sequence ID" value="RKQ15303.1"/>
    <property type="molecule type" value="Genomic_DNA"/>
</dbReference>
<evidence type="ECO:0000313" key="3">
    <source>
        <dbReference type="Proteomes" id="UP000272238"/>
    </source>
</evidence>
<evidence type="ECO:0000256" key="1">
    <source>
        <dbReference type="SAM" id="Coils"/>
    </source>
</evidence>
<comment type="caution">
    <text evidence="2">The sequence shown here is derived from an EMBL/GenBank/DDBJ whole genome shotgun (WGS) entry which is preliminary data.</text>
</comment>